<accession>A0ABT3FUY1</accession>
<dbReference type="Pfam" id="PF01797">
    <property type="entry name" value="Y1_Tnp"/>
    <property type="match status" value="1"/>
</dbReference>
<sequence>MPSTHLALHVHVIFSTKDRMPLIAPDWLDRLHSFAGGVVGNLGAVPEAVGGVSDHMHLLIGLRATHSVAEVVRSVKAVSSRWVHEEIGMPKFSWQEGYGAFSVSPSQCPVVRDYINGQAEHHRKKGFQEEYLEFLKKCGVEFDERFVW</sequence>
<dbReference type="SUPFAM" id="SSF143422">
    <property type="entry name" value="Transposase IS200-like"/>
    <property type="match status" value="1"/>
</dbReference>
<organism evidence="2 3">
    <name type="scientific">Luteolibacter flavescens</name>
    <dbReference type="NCBI Taxonomy" id="1859460"/>
    <lineage>
        <taxon>Bacteria</taxon>
        <taxon>Pseudomonadati</taxon>
        <taxon>Verrucomicrobiota</taxon>
        <taxon>Verrucomicrobiia</taxon>
        <taxon>Verrucomicrobiales</taxon>
        <taxon>Verrucomicrobiaceae</taxon>
        <taxon>Luteolibacter</taxon>
    </lineage>
</organism>
<dbReference type="NCBIfam" id="NF033573">
    <property type="entry name" value="transpos_IS200"/>
    <property type="match status" value="1"/>
</dbReference>
<evidence type="ECO:0000259" key="1">
    <source>
        <dbReference type="SMART" id="SM01321"/>
    </source>
</evidence>
<reference evidence="2 3" key="1">
    <citation type="submission" date="2022-10" db="EMBL/GenBank/DDBJ databases">
        <title>Luteolibacter flavescens strain MCCC 1K03193, whole genome shotgun sequencing project.</title>
        <authorList>
            <person name="Zhao G."/>
            <person name="Shen L."/>
        </authorList>
    </citation>
    <scope>NUCLEOTIDE SEQUENCE [LARGE SCALE GENOMIC DNA]</scope>
    <source>
        <strain evidence="2 3">MCCC 1K03193</strain>
    </source>
</reference>
<dbReference type="InterPro" id="IPR002686">
    <property type="entry name" value="Transposase_17"/>
</dbReference>
<comment type="caution">
    <text evidence="2">The sequence shown here is derived from an EMBL/GenBank/DDBJ whole genome shotgun (WGS) entry which is preliminary data.</text>
</comment>
<protein>
    <submittedName>
        <fullName evidence="2">IS200/IS605 family transposase</fullName>
    </submittedName>
</protein>
<evidence type="ECO:0000313" key="2">
    <source>
        <dbReference type="EMBL" id="MCW1887099.1"/>
    </source>
</evidence>
<dbReference type="PANTHER" id="PTHR33360:SF2">
    <property type="entry name" value="TRANSPOSASE FOR INSERTION SEQUENCE ELEMENT IS200"/>
    <property type="match status" value="1"/>
</dbReference>
<dbReference type="EMBL" id="JAPDDS010000014">
    <property type="protein sequence ID" value="MCW1887099.1"/>
    <property type="molecule type" value="Genomic_DNA"/>
</dbReference>
<dbReference type="InterPro" id="IPR036515">
    <property type="entry name" value="Transposase_17_sf"/>
</dbReference>
<dbReference type="SMART" id="SM01321">
    <property type="entry name" value="Y1_Tnp"/>
    <property type="match status" value="1"/>
</dbReference>
<dbReference type="PANTHER" id="PTHR33360">
    <property type="entry name" value="TRANSPOSASE FOR INSERTION SEQUENCE ELEMENT IS200"/>
    <property type="match status" value="1"/>
</dbReference>
<keyword evidence="3" id="KW-1185">Reference proteome</keyword>
<dbReference type="RefSeq" id="WP_264503053.1">
    <property type="nucleotide sequence ID" value="NZ_JAPDDS010000014.1"/>
</dbReference>
<proteinExistence type="predicted"/>
<gene>
    <name evidence="2" type="primary">tnpA</name>
    <name evidence="2" type="ORF">OKA04_20340</name>
</gene>
<dbReference type="Proteomes" id="UP001207930">
    <property type="component" value="Unassembled WGS sequence"/>
</dbReference>
<dbReference type="Gene3D" id="3.30.70.1290">
    <property type="entry name" value="Transposase IS200-like"/>
    <property type="match status" value="1"/>
</dbReference>
<evidence type="ECO:0000313" key="3">
    <source>
        <dbReference type="Proteomes" id="UP001207930"/>
    </source>
</evidence>
<feature type="domain" description="Transposase IS200-like" evidence="1">
    <location>
        <begin position="5"/>
        <end position="118"/>
    </location>
</feature>
<name>A0ABT3FUY1_9BACT</name>